<keyword evidence="4" id="KW-0812">Transmembrane</keyword>
<keyword evidence="4" id="KW-0472">Membrane</keyword>
<feature type="region of interest" description="Disordered" evidence="3">
    <location>
        <begin position="635"/>
        <end position="655"/>
    </location>
</feature>
<dbReference type="SUPFAM" id="SSF49562">
    <property type="entry name" value="C2 domain (Calcium/lipid-binding domain, CaLB)"/>
    <property type="match status" value="1"/>
</dbReference>
<feature type="region of interest" description="Disordered" evidence="3">
    <location>
        <begin position="668"/>
        <end position="692"/>
    </location>
</feature>
<dbReference type="SMART" id="SM00239">
    <property type="entry name" value="C2"/>
    <property type="match status" value="1"/>
</dbReference>
<dbReference type="CDD" id="cd00030">
    <property type="entry name" value="C2"/>
    <property type="match status" value="1"/>
</dbReference>
<feature type="compositionally biased region" description="Basic and acidic residues" evidence="3">
    <location>
        <begin position="219"/>
        <end position="231"/>
    </location>
</feature>
<feature type="compositionally biased region" description="Basic and acidic residues" evidence="3">
    <location>
        <begin position="436"/>
        <end position="445"/>
    </location>
</feature>
<sequence>MSTSSLPNRAAAAGGGSGAEDLVSLDVTIRIIQGRDLVAMDRNFKGKLSTSDPYVKVVFGGKKRGKTSVAKKTLNPQWEASDATFKMKFGSREANRIARAAEAASQGAEGTTEIKDRSAMVKLLIVDEDKVGQNDPMGTVFVPLIPPFDRTTTNWYAAKRGEYGTKYYCKEAKGALEVKVSTKCIKRAQTAQMQTQTQTAQTKRGTARRKSSLVKSARAVKENNRQSEQKSKPQVSICNEGEEHDYHDYENYTDDGASTLGARNEVGSLGSPRQQQGEERGYWIIDTADSSKNNEEGSKWQKEKQRSDGKSHQVFGGSKETEGNASVREEEGGAAVKKEEENIAKQQQNKRKKEAGEEEGEDEHHPSVRNSAPTFQYQAAAAAAASAEGANLDDKEGSSGEEDSNSTGGDESLWPRRRLSNPVSIRGLSPTGRTRWVKERSEGARKLSASISIASKQTSDDDKSSGKRNANGSRQNDVSVGIGVGTNIINVDQKPKEGISTYQIPTFGKRSPPDGLYATEEQELEQQRSTTTNATGNVFLSLDEANAPTSQRNVAPKPLLKGWDDKRELQESAERRQILFKLCKMTAIVALVIGLAGGVAAWILAGKPPSTDGKSAPKSEGANAGAIAGWIAVESSATNNEQSDPSFREEEQRRRETMWDMREEGIMYQHKGGEEEEEEGEDDEAWLKRGSG</sequence>
<gene>
    <name evidence="6" type="ORF">OAUR00152_LOCUS6474</name>
</gene>
<feature type="compositionally biased region" description="Acidic residues" evidence="3">
    <location>
        <begin position="674"/>
        <end position="684"/>
    </location>
</feature>
<evidence type="ECO:0000256" key="2">
    <source>
        <dbReference type="ARBA" id="ARBA00022837"/>
    </source>
</evidence>
<evidence type="ECO:0000256" key="3">
    <source>
        <dbReference type="SAM" id="MobiDB-lite"/>
    </source>
</evidence>
<keyword evidence="2" id="KW-0106">Calcium</keyword>
<accession>A0A7S4I1X0</accession>
<protein>
    <recommendedName>
        <fullName evidence="5">C2 domain-containing protein</fullName>
    </recommendedName>
</protein>
<feature type="compositionally biased region" description="Basic and acidic residues" evidence="3">
    <location>
        <begin position="646"/>
        <end position="655"/>
    </location>
</feature>
<dbReference type="PANTHER" id="PTHR45911:SF4">
    <property type="entry name" value="MULTIPLE C2 AND TRANSMEMBRANE DOMAIN-CONTAINING PROTEIN"/>
    <property type="match status" value="1"/>
</dbReference>
<dbReference type="EMBL" id="HBKQ01009633">
    <property type="protein sequence ID" value="CAE2216017.1"/>
    <property type="molecule type" value="Transcribed_RNA"/>
</dbReference>
<feature type="compositionally biased region" description="Polar residues" evidence="3">
    <location>
        <begin position="368"/>
        <end position="377"/>
    </location>
</feature>
<feature type="region of interest" description="Disordered" evidence="3">
    <location>
        <begin position="195"/>
        <end position="479"/>
    </location>
</feature>
<feature type="compositionally biased region" description="Low complexity" evidence="3">
    <location>
        <begin position="195"/>
        <end position="204"/>
    </location>
</feature>
<keyword evidence="4" id="KW-1133">Transmembrane helix</keyword>
<evidence type="ECO:0000259" key="5">
    <source>
        <dbReference type="PROSITE" id="PS50004"/>
    </source>
</evidence>
<feature type="transmembrane region" description="Helical" evidence="4">
    <location>
        <begin position="585"/>
        <end position="605"/>
    </location>
</feature>
<dbReference type="InterPro" id="IPR000008">
    <property type="entry name" value="C2_dom"/>
</dbReference>
<organism evidence="6">
    <name type="scientific">Odontella aurita</name>
    <dbReference type="NCBI Taxonomy" id="265563"/>
    <lineage>
        <taxon>Eukaryota</taxon>
        <taxon>Sar</taxon>
        <taxon>Stramenopiles</taxon>
        <taxon>Ochrophyta</taxon>
        <taxon>Bacillariophyta</taxon>
        <taxon>Mediophyceae</taxon>
        <taxon>Biddulphiophycidae</taxon>
        <taxon>Eupodiscales</taxon>
        <taxon>Odontellaceae</taxon>
        <taxon>Odontella</taxon>
    </lineage>
</organism>
<feature type="compositionally biased region" description="Polar residues" evidence="3">
    <location>
        <begin position="467"/>
        <end position="478"/>
    </location>
</feature>
<dbReference type="Pfam" id="PF00168">
    <property type="entry name" value="C2"/>
    <property type="match status" value="1"/>
</dbReference>
<reference evidence="6" key="1">
    <citation type="submission" date="2021-01" db="EMBL/GenBank/DDBJ databases">
        <authorList>
            <person name="Corre E."/>
            <person name="Pelletier E."/>
            <person name="Niang G."/>
            <person name="Scheremetjew M."/>
            <person name="Finn R."/>
            <person name="Kale V."/>
            <person name="Holt S."/>
            <person name="Cochrane G."/>
            <person name="Meng A."/>
            <person name="Brown T."/>
            <person name="Cohen L."/>
        </authorList>
    </citation>
    <scope>NUCLEOTIDE SEQUENCE</scope>
    <source>
        <strain evidence="6">Isolate 1302-5</strain>
    </source>
</reference>
<dbReference type="GO" id="GO:0005509">
    <property type="term" value="F:calcium ion binding"/>
    <property type="evidence" value="ECO:0007669"/>
    <property type="project" value="TreeGrafter"/>
</dbReference>
<proteinExistence type="predicted"/>
<evidence type="ECO:0000313" key="6">
    <source>
        <dbReference type="EMBL" id="CAE2216017.1"/>
    </source>
</evidence>
<feature type="compositionally biased region" description="Basic and acidic residues" evidence="3">
    <location>
        <begin position="319"/>
        <end position="343"/>
    </location>
</feature>
<feature type="domain" description="C2" evidence="5">
    <location>
        <begin position="1"/>
        <end position="156"/>
    </location>
</feature>
<feature type="compositionally biased region" description="Basic and acidic residues" evidence="3">
    <location>
        <begin position="292"/>
        <end position="311"/>
    </location>
</feature>
<feature type="compositionally biased region" description="Low complexity" evidence="3">
    <location>
        <begin position="379"/>
        <end position="390"/>
    </location>
</feature>
<dbReference type="InterPro" id="IPR035892">
    <property type="entry name" value="C2_domain_sf"/>
</dbReference>
<dbReference type="PROSITE" id="PS50004">
    <property type="entry name" value="C2"/>
    <property type="match status" value="1"/>
</dbReference>
<dbReference type="PANTHER" id="PTHR45911">
    <property type="entry name" value="C2 DOMAIN-CONTAINING PROTEIN"/>
    <property type="match status" value="1"/>
</dbReference>
<keyword evidence="1" id="KW-0479">Metal-binding</keyword>
<feature type="compositionally biased region" description="Polar residues" evidence="3">
    <location>
        <begin position="635"/>
        <end position="645"/>
    </location>
</feature>
<dbReference type="GO" id="GO:0016020">
    <property type="term" value="C:membrane"/>
    <property type="evidence" value="ECO:0007669"/>
    <property type="project" value="TreeGrafter"/>
</dbReference>
<dbReference type="AlphaFoldDB" id="A0A7S4I1X0"/>
<evidence type="ECO:0000256" key="1">
    <source>
        <dbReference type="ARBA" id="ARBA00022723"/>
    </source>
</evidence>
<evidence type="ECO:0000256" key="4">
    <source>
        <dbReference type="SAM" id="Phobius"/>
    </source>
</evidence>
<dbReference type="Gene3D" id="2.60.40.150">
    <property type="entry name" value="C2 domain"/>
    <property type="match status" value="1"/>
</dbReference>
<name>A0A7S4I1X0_9STRA</name>